<dbReference type="EMBL" id="JACIJP010000002">
    <property type="protein sequence ID" value="MBB6124154.1"/>
    <property type="molecule type" value="Genomic_DNA"/>
</dbReference>
<dbReference type="CDD" id="cd00051">
    <property type="entry name" value="EFh"/>
    <property type="match status" value="1"/>
</dbReference>
<dbReference type="Pfam" id="PF13202">
    <property type="entry name" value="EF-hand_5"/>
    <property type="match status" value="2"/>
</dbReference>
<evidence type="ECO:0000256" key="2">
    <source>
        <dbReference type="SAM" id="SignalP"/>
    </source>
</evidence>
<sequence length="189" mass="20115">MRKIWLLGGVAALVAVPVIAAEMAPGKTIVRSEVEGKVKEHFAEVDANHDGAITPEEMRAMREHKRADSLDAHFKRLDTDGNGSISRAEFNAGHAAMGPMVEPPMAHGGEGHGPGPGGPMGGMHGMGGMMMFQQADANKDGKVTLAEATAGALRLFDMVDTNKDGSVTPDERRGFRDQMRAQWKGKRGG</sequence>
<feature type="compositionally biased region" description="Basic and acidic residues" evidence="1">
    <location>
        <begin position="169"/>
        <end position="179"/>
    </location>
</feature>
<dbReference type="AlphaFoldDB" id="A0A841J0D3"/>
<dbReference type="Pfam" id="PF13499">
    <property type="entry name" value="EF-hand_7"/>
    <property type="match status" value="1"/>
</dbReference>
<accession>A0A841J0D3</accession>
<name>A0A841J0D3_9SPHN</name>
<proteinExistence type="predicted"/>
<gene>
    <name evidence="4" type="ORF">FHS92_001883</name>
</gene>
<dbReference type="Gene3D" id="1.10.238.10">
    <property type="entry name" value="EF-hand"/>
    <property type="match status" value="2"/>
</dbReference>
<evidence type="ECO:0000259" key="3">
    <source>
        <dbReference type="PROSITE" id="PS50222"/>
    </source>
</evidence>
<dbReference type="InterPro" id="IPR018247">
    <property type="entry name" value="EF_Hand_1_Ca_BS"/>
</dbReference>
<feature type="domain" description="EF-hand" evidence="3">
    <location>
        <begin position="65"/>
        <end position="100"/>
    </location>
</feature>
<organism evidence="4 5">
    <name type="scientific">Sphingobium subterraneum</name>
    <dbReference type="NCBI Taxonomy" id="627688"/>
    <lineage>
        <taxon>Bacteria</taxon>
        <taxon>Pseudomonadati</taxon>
        <taxon>Pseudomonadota</taxon>
        <taxon>Alphaproteobacteria</taxon>
        <taxon>Sphingomonadales</taxon>
        <taxon>Sphingomonadaceae</taxon>
        <taxon>Sphingobium</taxon>
    </lineage>
</organism>
<dbReference type="PROSITE" id="PS50222">
    <property type="entry name" value="EF_HAND_2"/>
    <property type="match status" value="2"/>
</dbReference>
<protein>
    <recommendedName>
        <fullName evidence="3">EF-hand domain-containing protein</fullName>
    </recommendedName>
</protein>
<dbReference type="SMART" id="SM00054">
    <property type="entry name" value="EFh"/>
    <property type="match status" value="3"/>
</dbReference>
<reference evidence="4 5" key="1">
    <citation type="submission" date="2020-08" db="EMBL/GenBank/DDBJ databases">
        <title>Genomic Encyclopedia of Type Strains, Phase IV (KMG-IV): sequencing the most valuable type-strain genomes for metagenomic binning, comparative biology and taxonomic classification.</title>
        <authorList>
            <person name="Goeker M."/>
        </authorList>
    </citation>
    <scope>NUCLEOTIDE SEQUENCE [LARGE SCALE GENOMIC DNA]</scope>
    <source>
        <strain evidence="4 5">DSM 102255</strain>
    </source>
</reference>
<evidence type="ECO:0000313" key="5">
    <source>
        <dbReference type="Proteomes" id="UP000552700"/>
    </source>
</evidence>
<dbReference type="PROSITE" id="PS00018">
    <property type="entry name" value="EF_HAND_1"/>
    <property type="match status" value="1"/>
</dbReference>
<keyword evidence="5" id="KW-1185">Reference proteome</keyword>
<evidence type="ECO:0000256" key="1">
    <source>
        <dbReference type="SAM" id="MobiDB-lite"/>
    </source>
</evidence>
<dbReference type="Proteomes" id="UP000552700">
    <property type="component" value="Unassembled WGS sequence"/>
</dbReference>
<evidence type="ECO:0000313" key="4">
    <source>
        <dbReference type="EMBL" id="MBB6124154.1"/>
    </source>
</evidence>
<comment type="caution">
    <text evidence="4">The sequence shown here is derived from an EMBL/GenBank/DDBJ whole genome shotgun (WGS) entry which is preliminary data.</text>
</comment>
<dbReference type="SUPFAM" id="SSF47473">
    <property type="entry name" value="EF-hand"/>
    <property type="match status" value="1"/>
</dbReference>
<feature type="region of interest" description="Disordered" evidence="1">
    <location>
        <begin position="161"/>
        <end position="189"/>
    </location>
</feature>
<feature type="chain" id="PRO_5032986136" description="EF-hand domain-containing protein" evidence="2">
    <location>
        <begin position="21"/>
        <end position="189"/>
    </location>
</feature>
<dbReference type="GO" id="GO:0005509">
    <property type="term" value="F:calcium ion binding"/>
    <property type="evidence" value="ECO:0007669"/>
    <property type="project" value="InterPro"/>
</dbReference>
<feature type="domain" description="EF-hand" evidence="3">
    <location>
        <begin position="33"/>
        <end position="61"/>
    </location>
</feature>
<dbReference type="PANTHER" id="PTHR10827:SF85">
    <property type="entry name" value="CALCIUM-BINDING PROTEIN"/>
    <property type="match status" value="1"/>
</dbReference>
<dbReference type="InterPro" id="IPR002048">
    <property type="entry name" value="EF_hand_dom"/>
</dbReference>
<keyword evidence="2" id="KW-0732">Signal</keyword>
<dbReference type="PANTHER" id="PTHR10827">
    <property type="entry name" value="RETICULOCALBIN"/>
    <property type="match status" value="1"/>
</dbReference>
<feature type="signal peptide" evidence="2">
    <location>
        <begin position="1"/>
        <end position="20"/>
    </location>
</feature>
<dbReference type="RefSeq" id="WP_184079839.1">
    <property type="nucleotide sequence ID" value="NZ_JACIJP010000002.1"/>
</dbReference>
<dbReference type="InterPro" id="IPR011992">
    <property type="entry name" value="EF-hand-dom_pair"/>
</dbReference>